<organism evidence="2 3">
    <name type="scientific">Bacillus yapensis</name>
    <dbReference type="NCBI Taxonomy" id="2492960"/>
    <lineage>
        <taxon>Bacteria</taxon>
        <taxon>Bacillati</taxon>
        <taxon>Bacillota</taxon>
        <taxon>Bacilli</taxon>
        <taxon>Bacillales</taxon>
        <taxon>Bacillaceae</taxon>
        <taxon>Bacillus</taxon>
    </lineage>
</organism>
<keyword evidence="1" id="KW-1133">Transmembrane helix</keyword>
<keyword evidence="1" id="KW-0812">Transmembrane</keyword>
<reference evidence="2 3" key="1">
    <citation type="submission" date="2018-12" db="EMBL/GenBank/DDBJ databases">
        <title>Bacillus yapensis draft genome sequence.</title>
        <authorList>
            <person name="Yu L."/>
            <person name="Xu X."/>
            <person name="Tang X."/>
        </authorList>
    </citation>
    <scope>NUCLEOTIDE SEQUENCE [LARGE SCALE GENOMIC DNA]</scope>
    <source>
        <strain evidence="2 3">XXST-01</strain>
    </source>
</reference>
<accession>A0A431WL31</accession>
<evidence type="ECO:0000256" key="1">
    <source>
        <dbReference type="SAM" id="Phobius"/>
    </source>
</evidence>
<feature type="transmembrane region" description="Helical" evidence="1">
    <location>
        <begin position="157"/>
        <end position="177"/>
    </location>
</feature>
<evidence type="ECO:0000313" key="2">
    <source>
        <dbReference type="EMBL" id="RTR36292.1"/>
    </source>
</evidence>
<comment type="caution">
    <text evidence="2">The sequence shown here is derived from an EMBL/GenBank/DDBJ whole genome shotgun (WGS) entry which is preliminary data.</text>
</comment>
<feature type="transmembrane region" description="Helical" evidence="1">
    <location>
        <begin position="88"/>
        <end position="107"/>
    </location>
</feature>
<evidence type="ECO:0000313" key="3">
    <source>
        <dbReference type="Proteomes" id="UP000271374"/>
    </source>
</evidence>
<name>A0A431WL31_9BACI</name>
<proteinExistence type="predicted"/>
<dbReference type="AlphaFoldDB" id="A0A431WL31"/>
<sequence length="191" mass="21229">MMQSSFRKIFWGLLLILLEIHIVVIDILPDPLGYFLVFSGVSALEVEKNALGDRYKVKTMALALLFISIPTIFVQNTPDEVVSPYSIWPTYMTGLGILKLVLVFYLLKFMTGIAQEWGEAELVKRAEQTGKVYITATLIVILIQSFLVNLAEGWATGLSVVTIIVSLIMEVTLLILVHKFGKVPPDTGQAN</sequence>
<feature type="transmembrane region" description="Helical" evidence="1">
    <location>
        <begin position="9"/>
        <end position="25"/>
    </location>
</feature>
<gene>
    <name evidence="2" type="ORF">EKG37_01670</name>
</gene>
<dbReference type="RefSeq" id="WP_126405502.1">
    <property type="nucleotide sequence ID" value="NZ_RXNT01000001.1"/>
</dbReference>
<keyword evidence="1" id="KW-0472">Membrane</keyword>
<dbReference type="EMBL" id="RXNT01000001">
    <property type="protein sequence ID" value="RTR36292.1"/>
    <property type="molecule type" value="Genomic_DNA"/>
</dbReference>
<feature type="transmembrane region" description="Helical" evidence="1">
    <location>
        <begin position="132"/>
        <end position="151"/>
    </location>
</feature>
<dbReference type="Proteomes" id="UP000271374">
    <property type="component" value="Unassembled WGS sequence"/>
</dbReference>
<dbReference type="OrthoDB" id="2596219at2"/>
<keyword evidence="3" id="KW-1185">Reference proteome</keyword>
<protein>
    <recommendedName>
        <fullName evidence="4">DUF1648 domain-containing protein</fullName>
    </recommendedName>
</protein>
<evidence type="ECO:0008006" key="4">
    <source>
        <dbReference type="Google" id="ProtNLM"/>
    </source>
</evidence>